<dbReference type="PANTHER" id="PTHR47328:SF1">
    <property type="entry name" value="RUTC FAMILY PROTEIN YOAB"/>
    <property type="match status" value="1"/>
</dbReference>
<keyword evidence="3" id="KW-1185">Reference proteome</keyword>
<reference evidence="2 3" key="1">
    <citation type="submission" date="2019-09" db="EMBL/GenBank/DDBJ databases">
        <authorList>
            <person name="Criscuolo A."/>
        </authorList>
    </citation>
    <scope>NUCLEOTIDE SEQUENCE [LARGE SCALE GENOMIC DNA]</scope>
    <source>
        <strain evidence="3">3(2)</strain>
    </source>
</reference>
<dbReference type="Pfam" id="PF01042">
    <property type="entry name" value="Ribonuc_L-PSP"/>
    <property type="match status" value="1"/>
</dbReference>
<dbReference type="PANTHER" id="PTHR47328">
    <property type="match status" value="1"/>
</dbReference>
<dbReference type="RefSeq" id="WP_151444668.1">
    <property type="nucleotide sequence ID" value="NZ_CABVOU010000042.1"/>
</dbReference>
<dbReference type="EMBL" id="CABVOU010000042">
    <property type="protein sequence ID" value="VVZ96854.1"/>
    <property type="molecule type" value="Genomic_DNA"/>
</dbReference>
<evidence type="ECO:0000313" key="2">
    <source>
        <dbReference type="EMBL" id="VVZ96854.1"/>
    </source>
</evidence>
<dbReference type="GO" id="GO:0016787">
    <property type="term" value="F:hydrolase activity"/>
    <property type="evidence" value="ECO:0007669"/>
    <property type="project" value="UniProtKB-KW"/>
</dbReference>
<accession>A0A5K1I5I9</accession>
<dbReference type="Gene3D" id="3.30.1330.40">
    <property type="entry name" value="RutC-like"/>
    <property type="match status" value="1"/>
</dbReference>
<evidence type="ECO:0000256" key="1">
    <source>
        <dbReference type="ARBA" id="ARBA00010552"/>
    </source>
</evidence>
<dbReference type="EC" id="3.5.4.-" evidence="2"/>
<name>A0A5K1I5I9_9GAMM</name>
<dbReference type="Proteomes" id="UP000326725">
    <property type="component" value="Unassembled WGS sequence"/>
</dbReference>
<comment type="similarity">
    <text evidence="1">Belongs to the RutC family.</text>
</comment>
<proteinExistence type="inferred from homology"/>
<dbReference type="AlphaFoldDB" id="A0A5K1I5I9"/>
<dbReference type="SUPFAM" id="SSF55298">
    <property type="entry name" value="YjgF-like"/>
    <property type="match status" value="1"/>
</dbReference>
<dbReference type="InterPro" id="IPR035709">
    <property type="entry name" value="YoaB-like"/>
</dbReference>
<evidence type="ECO:0000313" key="3">
    <source>
        <dbReference type="Proteomes" id="UP000326725"/>
    </source>
</evidence>
<gene>
    <name evidence="2" type="primary">yabJ_5</name>
    <name evidence="2" type="ORF">HALO32_02961</name>
</gene>
<sequence>MRIERHEVGARMSRAVIHNDTIYLCGQVAEDRKADITDQTETMLAKVDALLEAAGSDRHHLLSATLYLKDMTLFEAMNRVWDAWVPEGKAPARACVEARMASPELLVEISVVAALPATSS</sequence>
<organism evidence="2 3">
    <name type="scientific">Halomonas lysinitropha</name>
    <dbReference type="NCBI Taxonomy" id="2607506"/>
    <lineage>
        <taxon>Bacteria</taxon>
        <taxon>Pseudomonadati</taxon>
        <taxon>Pseudomonadota</taxon>
        <taxon>Gammaproteobacteria</taxon>
        <taxon>Oceanospirillales</taxon>
        <taxon>Halomonadaceae</taxon>
        <taxon>Halomonas</taxon>
    </lineage>
</organism>
<dbReference type="InterPro" id="IPR035959">
    <property type="entry name" value="RutC-like_sf"/>
</dbReference>
<dbReference type="CDD" id="cd06150">
    <property type="entry name" value="YjgF_YER057c_UK114_like_2"/>
    <property type="match status" value="1"/>
</dbReference>
<dbReference type="PROSITE" id="PS01094">
    <property type="entry name" value="UPF0076"/>
    <property type="match status" value="1"/>
</dbReference>
<dbReference type="InterPro" id="IPR019897">
    <property type="entry name" value="RidA_CS"/>
</dbReference>
<keyword evidence="2" id="KW-0378">Hydrolase</keyword>
<dbReference type="InterPro" id="IPR006175">
    <property type="entry name" value="YjgF/YER057c/UK114"/>
</dbReference>
<protein>
    <submittedName>
        <fullName evidence="2">Enamine/imine deaminase</fullName>
        <ecNumber evidence="2">3.5.4.-</ecNumber>
    </submittedName>
</protein>